<evidence type="ECO:0000313" key="1">
    <source>
        <dbReference type="EMBL" id="GFN91663.1"/>
    </source>
</evidence>
<proteinExistence type="predicted"/>
<protein>
    <recommendedName>
        <fullName evidence="3">Galectin</fullName>
    </recommendedName>
</protein>
<comment type="caution">
    <text evidence="1">The sequence shown here is derived from an EMBL/GenBank/DDBJ whole genome shotgun (WGS) entry which is preliminary data.</text>
</comment>
<dbReference type="EMBL" id="BLXT01002155">
    <property type="protein sequence ID" value="GFN91663.1"/>
    <property type="molecule type" value="Genomic_DNA"/>
</dbReference>
<organism evidence="1 2">
    <name type="scientific">Plakobranchus ocellatus</name>
    <dbReference type="NCBI Taxonomy" id="259542"/>
    <lineage>
        <taxon>Eukaryota</taxon>
        <taxon>Metazoa</taxon>
        <taxon>Spiralia</taxon>
        <taxon>Lophotrochozoa</taxon>
        <taxon>Mollusca</taxon>
        <taxon>Gastropoda</taxon>
        <taxon>Heterobranchia</taxon>
        <taxon>Euthyneura</taxon>
        <taxon>Panpulmonata</taxon>
        <taxon>Sacoglossa</taxon>
        <taxon>Placobranchoidea</taxon>
        <taxon>Plakobranchidae</taxon>
        <taxon>Plakobranchus</taxon>
    </lineage>
</organism>
<keyword evidence="2" id="KW-1185">Reference proteome</keyword>
<sequence length="259" mass="29509">MEKENIDLLILGNIKTGQKSVLTLGLLLVAFLNTPVLCESRADLEIVTLTDVAQFEVPERFDWIGSTEIFFTLYNQGVIHSGQCYWSSWCKDGRFDFVQVNPLTFRIVIKHHESLPAGSKTLDLEFYEQHVIHGSLFFYECLIRIHIQGPDSIGVIEEIKTKNVVEGFASFHIEVPAPEHLLVVRDQNLSATSCAAETWCAERFFWRPHPIHRSTSISVTIDTLSSEDVQDYFFFSLNNGTINQYNLSILTSRKKFAST</sequence>
<gene>
    <name evidence="1" type="ORF">PoB_001816900</name>
</gene>
<evidence type="ECO:0000313" key="2">
    <source>
        <dbReference type="Proteomes" id="UP000735302"/>
    </source>
</evidence>
<accession>A0AAV3Z8M5</accession>
<dbReference type="AlphaFoldDB" id="A0AAV3Z8M5"/>
<name>A0AAV3Z8M5_9GAST</name>
<dbReference type="Proteomes" id="UP000735302">
    <property type="component" value="Unassembled WGS sequence"/>
</dbReference>
<evidence type="ECO:0008006" key="3">
    <source>
        <dbReference type="Google" id="ProtNLM"/>
    </source>
</evidence>
<reference evidence="1 2" key="1">
    <citation type="journal article" date="2021" name="Elife">
        <title>Chloroplast acquisition without the gene transfer in kleptoplastic sea slugs, Plakobranchus ocellatus.</title>
        <authorList>
            <person name="Maeda T."/>
            <person name="Takahashi S."/>
            <person name="Yoshida T."/>
            <person name="Shimamura S."/>
            <person name="Takaki Y."/>
            <person name="Nagai Y."/>
            <person name="Toyoda A."/>
            <person name="Suzuki Y."/>
            <person name="Arimoto A."/>
            <person name="Ishii H."/>
            <person name="Satoh N."/>
            <person name="Nishiyama T."/>
            <person name="Hasebe M."/>
            <person name="Maruyama T."/>
            <person name="Minagawa J."/>
            <person name="Obokata J."/>
            <person name="Shigenobu S."/>
        </authorList>
    </citation>
    <scope>NUCLEOTIDE SEQUENCE [LARGE SCALE GENOMIC DNA]</scope>
</reference>